<organism evidence="2 3">
    <name type="scientific">Phlebiopsis gigantea (strain 11061_1 CR5-6)</name>
    <name type="common">White-rot fungus</name>
    <name type="synonym">Peniophora gigantea</name>
    <dbReference type="NCBI Taxonomy" id="745531"/>
    <lineage>
        <taxon>Eukaryota</taxon>
        <taxon>Fungi</taxon>
        <taxon>Dikarya</taxon>
        <taxon>Basidiomycota</taxon>
        <taxon>Agaricomycotina</taxon>
        <taxon>Agaricomycetes</taxon>
        <taxon>Polyporales</taxon>
        <taxon>Phanerochaetaceae</taxon>
        <taxon>Phlebiopsis</taxon>
    </lineage>
</organism>
<dbReference type="HOGENOM" id="CLU_644216_0_0_1"/>
<feature type="compositionally biased region" description="Basic and acidic residues" evidence="1">
    <location>
        <begin position="83"/>
        <end position="100"/>
    </location>
</feature>
<dbReference type="EMBL" id="KN840488">
    <property type="protein sequence ID" value="KIP07927.1"/>
    <property type="molecule type" value="Genomic_DNA"/>
</dbReference>
<feature type="region of interest" description="Disordered" evidence="1">
    <location>
        <begin position="390"/>
        <end position="426"/>
    </location>
</feature>
<protein>
    <submittedName>
        <fullName evidence="2">Uncharacterized protein</fullName>
    </submittedName>
</protein>
<feature type="compositionally biased region" description="Low complexity" evidence="1">
    <location>
        <begin position="405"/>
        <end position="419"/>
    </location>
</feature>
<accession>A0A0C3S920</accession>
<dbReference type="Proteomes" id="UP000053257">
    <property type="component" value="Unassembled WGS sequence"/>
</dbReference>
<gene>
    <name evidence="2" type="ORF">PHLGIDRAFT_117696</name>
</gene>
<proteinExistence type="predicted"/>
<name>A0A0C3S920_PHLG1</name>
<evidence type="ECO:0000313" key="3">
    <source>
        <dbReference type="Proteomes" id="UP000053257"/>
    </source>
</evidence>
<feature type="region of interest" description="Disordered" evidence="1">
    <location>
        <begin position="59"/>
        <end position="100"/>
    </location>
</feature>
<dbReference type="OrthoDB" id="3244156at2759"/>
<keyword evidence="3" id="KW-1185">Reference proteome</keyword>
<evidence type="ECO:0000256" key="1">
    <source>
        <dbReference type="SAM" id="MobiDB-lite"/>
    </source>
</evidence>
<reference evidence="2 3" key="1">
    <citation type="journal article" date="2014" name="PLoS Genet.">
        <title>Analysis of the Phlebiopsis gigantea genome, transcriptome and secretome provides insight into its pioneer colonization strategies of wood.</title>
        <authorList>
            <person name="Hori C."/>
            <person name="Ishida T."/>
            <person name="Igarashi K."/>
            <person name="Samejima M."/>
            <person name="Suzuki H."/>
            <person name="Master E."/>
            <person name="Ferreira P."/>
            <person name="Ruiz-Duenas F.J."/>
            <person name="Held B."/>
            <person name="Canessa P."/>
            <person name="Larrondo L.F."/>
            <person name="Schmoll M."/>
            <person name="Druzhinina I.S."/>
            <person name="Kubicek C.P."/>
            <person name="Gaskell J.A."/>
            <person name="Kersten P."/>
            <person name="St John F."/>
            <person name="Glasner J."/>
            <person name="Sabat G."/>
            <person name="Splinter BonDurant S."/>
            <person name="Syed K."/>
            <person name="Yadav J."/>
            <person name="Mgbeahuruike A.C."/>
            <person name="Kovalchuk A."/>
            <person name="Asiegbu F.O."/>
            <person name="Lackner G."/>
            <person name="Hoffmeister D."/>
            <person name="Rencoret J."/>
            <person name="Gutierrez A."/>
            <person name="Sun H."/>
            <person name="Lindquist E."/>
            <person name="Barry K."/>
            <person name="Riley R."/>
            <person name="Grigoriev I.V."/>
            <person name="Henrissat B."/>
            <person name="Kues U."/>
            <person name="Berka R.M."/>
            <person name="Martinez A.T."/>
            <person name="Covert S.F."/>
            <person name="Blanchette R.A."/>
            <person name="Cullen D."/>
        </authorList>
    </citation>
    <scope>NUCLEOTIDE SEQUENCE [LARGE SCALE GENOMIC DNA]</scope>
    <source>
        <strain evidence="2 3">11061_1 CR5-6</strain>
    </source>
</reference>
<dbReference type="AlphaFoldDB" id="A0A0C3S920"/>
<evidence type="ECO:0000313" key="2">
    <source>
        <dbReference type="EMBL" id="KIP07927.1"/>
    </source>
</evidence>
<feature type="compositionally biased region" description="Basic residues" evidence="1">
    <location>
        <begin position="390"/>
        <end position="400"/>
    </location>
</feature>
<sequence length="426" mass="47739">MPDMLDIPPISFHGRQTQPPWKRVSATSWISSLAHQTTSPGMPVPPIPITLDVDVSSSDSSGRTIKVSHRPTNGLELDLENDTESRETASTHDEAEKDAVKHSFANVKMSTVEEVPENPTSPPATLRGKARSIVGLVGSSLRSLPRALNHSSLYDRTGSTRSLYDRTGSTRSSYLTSARTTANFEHEGPIALKFAGGPIPFFLAPQPGYHPQHPLVESPTGMSNPFSTSKLESEFEHEQRHGRWTALLHEITSMPWMSARVSVDYIPGESRVRSVMPKKNSSSWYTVPADAPSVMSHLERLVPEPWFPPAELTTAVEIPGEEERAEAEDRMTPEETIERLNQELLDEKAEVLHLKQVVEHHKNTIGKLEEEVAALRKEKEEREEMEEIMHRRKSTMRRSLRANDSVRVSTMRRSSMRVSKGPSFFD</sequence>